<dbReference type="PROSITE" id="PS51257">
    <property type="entry name" value="PROKAR_LIPOPROTEIN"/>
    <property type="match status" value="1"/>
</dbReference>
<dbReference type="GO" id="GO:0042597">
    <property type="term" value="C:periplasmic space"/>
    <property type="evidence" value="ECO:0007669"/>
    <property type="project" value="UniProtKB-SubCell"/>
</dbReference>
<dbReference type="EMBL" id="FMIK01000023">
    <property type="protein sequence ID" value="SCL90651.1"/>
    <property type="molecule type" value="Genomic_DNA"/>
</dbReference>
<dbReference type="InterPro" id="IPR001638">
    <property type="entry name" value="Solute-binding_3/MltF_N"/>
</dbReference>
<feature type="signal peptide" evidence="6">
    <location>
        <begin position="1"/>
        <end position="21"/>
    </location>
</feature>
<comment type="similarity">
    <text evidence="2">Belongs to the bacterial solute-binding protein SsuA/TauA family.</text>
</comment>
<dbReference type="PANTHER" id="PTHR30024">
    <property type="entry name" value="ALIPHATIC SULFONATES-BINDING PROTEIN-RELATED"/>
    <property type="match status" value="1"/>
</dbReference>
<evidence type="ECO:0000256" key="1">
    <source>
        <dbReference type="ARBA" id="ARBA00004418"/>
    </source>
</evidence>
<sequence>MAKLKRIVLSLSMIASLSIVGCSSSTKEGAGNAKNNEKKTVKMAIDTAAGGSFQFRVAEKQGYFKKNEIQARLSNFAYGIDTVNAILTEQTDTGLAADYALLNSLGKGDMVIISTLTRGNEKSLRDNQLLVRSNIKTESDLKGKKLGVPKGTVTEYVWSKYLEAKHINEKHITFVPYSTPDEAIVGMKKGDIDAVWSSGAMTDKFKSINGVKKLDDLKSAGITIDSYLLAKRSFAEKHPEAVENILKALSEGIQYVKNNKQETAKLAFEQLKLPEQDALKDIEKQNYVLGFTKEDKKHLEDMKTWLKKKGKLKDQYELKDKLNLEPLKKAFPESVTYK</sequence>
<keyword evidence="4" id="KW-0564">Palmitate</keyword>
<dbReference type="InterPro" id="IPR015168">
    <property type="entry name" value="SsuA/THI5"/>
</dbReference>
<comment type="caution">
    <text evidence="8">The sequence shown here is derived from an EMBL/GenBank/DDBJ whole genome shotgun (WGS) entry which is preliminary data.</text>
</comment>
<dbReference type="Pfam" id="PF09084">
    <property type="entry name" value="NMT1"/>
    <property type="match status" value="1"/>
</dbReference>
<dbReference type="RefSeq" id="WP_087098532.1">
    <property type="nucleotide sequence ID" value="NZ_CP066179.1"/>
</dbReference>
<evidence type="ECO:0000256" key="3">
    <source>
        <dbReference type="ARBA" id="ARBA00022729"/>
    </source>
</evidence>
<dbReference type="Proteomes" id="UP000242164">
    <property type="component" value="Unassembled WGS sequence"/>
</dbReference>
<dbReference type="Gene3D" id="3.40.190.10">
    <property type="entry name" value="Periplasmic binding protein-like II"/>
    <property type="match status" value="2"/>
</dbReference>
<evidence type="ECO:0000313" key="8">
    <source>
        <dbReference type="EMBL" id="SCL90651.1"/>
    </source>
</evidence>
<evidence type="ECO:0000256" key="4">
    <source>
        <dbReference type="ARBA" id="ARBA00023139"/>
    </source>
</evidence>
<keyword evidence="3 6" id="KW-0732">Signal</keyword>
<dbReference type="SMART" id="SM00062">
    <property type="entry name" value="PBPb"/>
    <property type="match status" value="1"/>
</dbReference>
<keyword evidence="5 8" id="KW-0449">Lipoprotein</keyword>
<dbReference type="SUPFAM" id="SSF53850">
    <property type="entry name" value="Periplasmic binding protein-like II"/>
    <property type="match status" value="1"/>
</dbReference>
<organism evidence="8 9">
    <name type="scientific">Bacillus cytotoxicus</name>
    <dbReference type="NCBI Taxonomy" id="580165"/>
    <lineage>
        <taxon>Bacteria</taxon>
        <taxon>Bacillati</taxon>
        <taxon>Bacillota</taxon>
        <taxon>Bacilli</taxon>
        <taxon>Bacillales</taxon>
        <taxon>Bacillaceae</taxon>
        <taxon>Bacillus</taxon>
        <taxon>Bacillus cereus group</taxon>
    </lineage>
</organism>
<reference evidence="8 9" key="1">
    <citation type="submission" date="2016-08" db="EMBL/GenBank/DDBJ databases">
        <authorList>
            <person name="Loux V."/>
            <person name="Rue O."/>
        </authorList>
    </citation>
    <scope>NUCLEOTIDE SEQUENCE [LARGE SCALE GENOMIC DNA]</scope>
    <source>
        <strain evidence="8 9">AFSSA_08CEB44bac</strain>
    </source>
</reference>
<proteinExistence type="inferred from homology"/>
<gene>
    <name evidence="8" type="ORF">BCB44BAC_01755</name>
</gene>
<dbReference type="AlphaFoldDB" id="A0AAX2CFW8"/>
<evidence type="ECO:0000256" key="5">
    <source>
        <dbReference type="ARBA" id="ARBA00023288"/>
    </source>
</evidence>
<feature type="domain" description="Solute-binding protein family 3/N-terminal" evidence="7">
    <location>
        <begin position="40"/>
        <end position="259"/>
    </location>
</feature>
<evidence type="ECO:0000313" key="9">
    <source>
        <dbReference type="Proteomes" id="UP000242164"/>
    </source>
</evidence>
<evidence type="ECO:0000259" key="7">
    <source>
        <dbReference type="SMART" id="SM00062"/>
    </source>
</evidence>
<feature type="chain" id="PRO_5043779902" evidence="6">
    <location>
        <begin position="22"/>
        <end position="338"/>
    </location>
</feature>
<name>A0AAX2CFW8_9BACI</name>
<protein>
    <submittedName>
        <fullName evidence="8">Lipoprotein</fullName>
    </submittedName>
</protein>
<comment type="subcellular location">
    <subcellularLocation>
        <location evidence="1">Periplasm</location>
    </subcellularLocation>
</comment>
<dbReference type="PANTHER" id="PTHR30024:SF47">
    <property type="entry name" value="TAURINE-BINDING PERIPLASMIC PROTEIN"/>
    <property type="match status" value="1"/>
</dbReference>
<accession>A0AAX2CFW8</accession>
<evidence type="ECO:0000256" key="6">
    <source>
        <dbReference type="SAM" id="SignalP"/>
    </source>
</evidence>
<evidence type="ECO:0000256" key="2">
    <source>
        <dbReference type="ARBA" id="ARBA00010742"/>
    </source>
</evidence>